<keyword evidence="4" id="KW-1185">Reference proteome</keyword>
<evidence type="ECO:0000313" key="4">
    <source>
        <dbReference type="Proteomes" id="UP000583929"/>
    </source>
</evidence>
<dbReference type="Proteomes" id="UP000583929">
    <property type="component" value="Unassembled WGS sequence"/>
</dbReference>
<protein>
    <submittedName>
        <fullName evidence="1">Uncharacterized protein</fullName>
    </submittedName>
</protein>
<dbReference type="InterPro" id="IPR039321">
    <property type="entry name" value="IDM2/3-like"/>
</dbReference>
<dbReference type="AlphaFoldDB" id="A0A7J6EVT8"/>
<evidence type="ECO:0000313" key="1">
    <source>
        <dbReference type="EMBL" id="KAF4361790.1"/>
    </source>
</evidence>
<evidence type="ECO:0000313" key="3">
    <source>
        <dbReference type="Proteomes" id="UP000525078"/>
    </source>
</evidence>
<comment type="caution">
    <text evidence="1">The sequence shown here is derived from an EMBL/GenBank/DDBJ whole genome shotgun (WGS) entry which is preliminary data.</text>
</comment>
<proteinExistence type="predicted"/>
<accession>A0A7J6EVT8</accession>
<dbReference type="CDD" id="cd06464">
    <property type="entry name" value="ACD_sHsps-like"/>
    <property type="match status" value="1"/>
</dbReference>
<dbReference type="OMA" id="MATEFVC"/>
<dbReference type="EMBL" id="JAATIP010000189">
    <property type="protein sequence ID" value="KAF4361790.1"/>
    <property type="molecule type" value="Genomic_DNA"/>
</dbReference>
<sequence length="118" mass="13101">MYLFVAAGDFSCEVSSEGEVLIHGATTTGEKTVYEYSQMFKMQAQNLCPPGQFSISFKLPGPIDPHQFSDKFGIDGILEGIVLKESWQVTWQNGLVSSFSNGMSSNFKYWVLSVKNTI</sequence>
<name>A0A7J6EVT8_CANSA</name>
<gene>
    <name evidence="1" type="ORF">F8388_018956</name>
    <name evidence="2" type="ORF">G4B88_003398</name>
</gene>
<dbReference type="PANTHER" id="PTHR34661">
    <property type="entry name" value="INCREASED DNA METHYLATION 3"/>
    <property type="match status" value="1"/>
</dbReference>
<dbReference type="GO" id="GO:0005634">
    <property type="term" value="C:nucleus"/>
    <property type="evidence" value="ECO:0007669"/>
    <property type="project" value="TreeGrafter"/>
</dbReference>
<organism evidence="1 3">
    <name type="scientific">Cannabis sativa</name>
    <name type="common">Hemp</name>
    <name type="synonym">Marijuana</name>
    <dbReference type="NCBI Taxonomy" id="3483"/>
    <lineage>
        <taxon>Eukaryota</taxon>
        <taxon>Viridiplantae</taxon>
        <taxon>Streptophyta</taxon>
        <taxon>Embryophyta</taxon>
        <taxon>Tracheophyta</taxon>
        <taxon>Spermatophyta</taxon>
        <taxon>Magnoliopsida</taxon>
        <taxon>eudicotyledons</taxon>
        <taxon>Gunneridae</taxon>
        <taxon>Pentapetalae</taxon>
        <taxon>rosids</taxon>
        <taxon>fabids</taxon>
        <taxon>Rosales</taxon>
        <taxon>Cannabaceae</taxon>
        <taxon>Cannabis</taxon>
    </lineage>
</organism>
<dbReference type="Proteomes" id="UP000525078">
    <property type="component" value="Unassembled WGS sequence"/>
</dbReference>
<dbReference type="PANTHER" id="PTHR34661:SF3">
    <property type="entry name" value="INCREASED DNA METHYLATION 2"/>
    <property type="match status" value="1"/>
</dbReference>
<evidence type="ECO:0000313" key="2">
    <source>
        <dbReference type="EMBL" id="KAF4389915.1"/>
    </source>
</evidence>
<dbReference type="EMBL" id="JAATIQ010000065">
    <property type="protein sequence ID" value="KAF4389915.1"/>
    <property type="molecule type" value="Genomic_DNA"/>
</dbReference>
<accession>A0A803Q070</accession>
<reference evidence="3 4" key="1">
    <citation type="journal article" date="2020" name="bioRxiv">
        <title>Sequence and annotation of 42 cannabis genomes reveals extensive copy number variation in cannabinoid synthesis and pathogen resistance genes.</title>
        <authorList>
            <person name="Mckernan K.J."/>
            <person name="Helbert Y."/>
            <person name="Kane L.T."/>
            <person name="Ebling H."/>
            <person name="Zhang L."/>
            <person name="Liu B."/>
            <person name="Eaton Z."/>
            <person name="Mclaughlin S."/>
            <person name="Kingan S."/>
            <person name="Baybayan P."/>
            <person name="Concepcion G."/>
            <person name="Jordan M."/>
            <person name="Riva A."/>
            <person name="Barbazuk W."/>
            <person name="Harkins T."/>
        </authorList>
    </citation>
    <scope>NUCLEOTIDE SEQUENCE [LARGE SCALE GENOMIC DNA]</scope>
    <source>
        <strain evidence="3 4">cv. Jamaican Lion 4</strain>
        <strain evidence="2">Father</strain>
        <strain evidence="1">Mother</strain>
        <tissue evidence="1">Leaf</tissue>
    </source>
</reference>